<protein>
    <submittedName>
        <fullName evidence="3">Vacuolar protein sorting-associated protein 26B</fullName>
    </submittedName>
</protein>
<reference evidence="3 4" key="1">
    <citation type="submission" date="2020-11" db="EMBL/GenBank/DDBJ databases">
        <title>Kefir isolates.</title>
        <authorList>
            <person name="Marcisauskas S."/>
            <person name="Kim Y."/>
            <person name="Blasche S."/>
        </authorList>
    </citation>
    <scope>NUCLEOTIDE SEQUENCE [LARGE SCALE GENOMIC DNA]</scope>
    <source>
        <strain evidence="3 4">KR</strain>
    </source>
</reference>
<evidence type="ECO:0000313" key="4">
    <source>
        <dbReference type="Proteomes" id="UP000777482"/>
    </source>
</evidence>
<dbReference type="InterPro" id="IPR028934">
    <property type="entry name" value="Vps26-related"/>
</dbReference>
<keyword evidence="4" id="KW-1185">Reference proteome</keyword>
<dbReference type="Gene3D" id="2.60.40.640">
    <property type="match status" value="2"/>
</dbReference>
<dbReference type="Proteomes" id="UP000777482">
    <property type="component" value="Unassembled WGS sequence"/>
</dbReference>
<accession>A0A9P6VYA2</accession>
<sequence>MKKIAPLVDVADRSQVARKPTPTPQPHHLSGTAVPMAAFFSFGSGIDVDVRLADEENRQFVEVKGDTGKGSKGDAFAGRERCPVYLDGEAVKGQVRSASLRPALQGVLVRVKDGKGVKHDGIKVEFVGSIELFYDRGNHYEFLSLVQELANPGELRTAQAFDFEFKNVEKQYESYHGINVKLRYFIRVTVSRRMADVVKEKELWVHSYRMPPDIVNSIKMEVGIEDCLHIEFEYNKAKYHLKDVIVGKIYFLLVRIKIKHMELSIIRRETTGAAPNQYNESETITKFEIMDGAPVRGETIPIRLFLGGFELTPTFRDVNKKFSTRYYLNLVLIDEENRRYFKQQEITLYRNRDGVQGLPAAQSGPPHVLETPLATPAIEHSEQQQQQHFAAPPAADSRQGVPTGAAGHGQAVEASPAA</sequence>
<dbReference type="Pfam" id="PF03643">
    <property type="entry name" value="Vps26"/>
    <property type="match status" value="1"/>
</dbReference>
<dbReference type="OrthoDB" id="3821113at2759"/>
<evidence type="ECO:0000313" key="3">
    <source>
        <dbReference type="EMBL" id="KAG0657514.1"/>
    </source>
</evidence>
<comment type="similarity">
    <text evidence="1">Belongs to the VPS26 family.</text>
</comment>
<comment type="caution">
    <text evidence="3">The sequence shown here is derived from an EMBL/GenBank/DDBJ whole genome shotgun (WGS) entry which is preliminary data.</text>
</comment>
<dbReference type="FunFam" id="2.60.40.640:FF:000010">
    <property type="entry name" value="Vacuolar protein sorting-associated protein 26"/>
    <property type="match status" value="1"/>
</dbReference>
<dbReference type="AlphaFoldDB" id="A0A9P6VYA2"/>
<feature type="region of interest" description="Disordered" evidence="2">
    <location>
        <begin position="379"/>
        <end position="418"/>
    </location>
</feature>
<name>A0A9P6VYA2_RHOMI</name>
<organism evidence="3 4">
    <name type="scientific">Rhodotorula mucilaginosa</name>
    <name type="common">Yeast</name>
    <name type="synonym">Rhodotorula rubra</name>
    <dbReference type="NCBI Taxonomy" id="5537"/>
    <lineage>
        <taxon>Eukaryota</taxon>
        <taxon>Fungi</taxon>
        <taxon>Dikarya</taxon>
        <taxon>Basidiomycota</taxon>
        <taxon>Pucciniomycotina</taxon>
        <taxon>Microbotryomycetes</taxon>
        <taxon>Sporidiobolales</taxon>
        <taxon>Sporidiobolaceae</taxon>
        <taxon>Rhodotorula</taxon>
    </lineage>
</organism>
<gene>
    <name evidence="3" type="primary">VPS26B</name>
    <name evidence="3" type="ORF">C6P46_006483</name>
</gene>
<dbReference type="PANTHER" id="PTHR12233">
    <property type="entry name" value="VACUOLAR PROTEIN SORTING 26 RELATED"/>
    <property type="match status" value="1"/>
</dbReference>
<dbReference type="GO" id="GO:0006886">
    <property type="term" value="P:intracellular protein transport"/>
    <property type="evidence" value="ECO:0007669"/>
    <property type="project" value="InterPro"/>
</dbReference>
<dbReference type="EMBL" id="PUHQ01000080">
    <property type="protein sequence ID" value="KAG0657514.1"/>
    <property type="molecule type" value="Genomic_DNA"/>
</dbReference>
<dbReference type="InterPro" id="IPR014752">
    <property type="entry name" value="Arrestin-like_C"/>
</dbReference>
<evidence type="ECO:0000256" key="1">
    <source>
        <dbReference type="ARBA" id="ARBA00009100"/>
    </source>
</evidence>
<evidence type="ECO:0000256" key="2">
    <source>
        <dbReference type="SAM" id="MobiDB-lite"/>
    </source>
</evidence>
<proteinExistence type="inferred from homology"/>